<protein>
    <submittedName>
        <fullName evidence="1">Uncharacterized protein</fullName>
    </submittedName>
</protein>
<gene>
    <name evidence="1" type="ORF">R70211_05376</name>
</gene>
<accession>A0A9N8N1K8</accession>
<evidence type="ECO:0000313" key="1">
    <source>
        <dbReference type="EMBL" id="CAE6935671.1"/>
    </source>
</evidence>
<name>A0A9N8N1K8_9BURK</name>
<comment type="caution">
    <text evidence="1">The sequence shown here is derived from an EMBL/GenBank/DDBJ whole genome shotgun (WGS) entry which is preliminary data.</text>
</comment>
<dbReference type="EMBL" id="CAJNAS010000016">
    <property type="protein sequence ID" value="CAE6935671.1"/>
    <property type="molecule type" value="Genomic_DNA"/>
</dbReference>
<keyword evidence="2" id="KW-1185">Reference proteome</keyword>
<dbReference type="Proteomes" id="UP000675121">
    <property type="component" value="Unassembled WGS sequence"/>
</dbReference>
<dbReference type="AlphaFoldDB" id="A0A9N8N1K8"/>
<sequence>MTTLTVAHGNWCPPAGRKVRRDLWPFYLDRQQRARLRRLREVWGEETVIQIYGGGVRIIGEGHDWRFWSVAELDAATTVRRRRELKRSGAA</sequence>
<evidence type="ECO:0000313" key="2">
    <source>
        <dbReference type="Proteomes" id="UP000675121"/>
    </source>
</evidence>
<reference evidence="1" key="1">
    <citation type="submission" date="2021-02" db="EMBL/GenBank/DDBJ databases">
        <authorList>
            <person name="Vanwijnsberghe S."/>
        </authorList>
    </citation>
    <scope>NUCLEOTIDE SEQUENCE</scope>
    <source>
        <strain evidence="1">R-70211</strain>
    </source>
</reference>
<organism evidence="1 2">
    <name type="scientific">Paraburkholderia domus</name>
    <dbReference type="NCBI Taxonomy" id="2793075"/>
    <lineage>
        <taxon>Bacteria</taxon>
        <taxon>Pseudomonadati</taxon>
        <taxon>Pseudomonadota</taxon>
        <taxon>Betaproteobacteria</taxon>
        <taxon>Burkholderiales</taxon>
        <taxon>Burkholderiaceae</taxon>
        <taxon>Paraburkholderia</taxon>
    </lineage>
</organism>
<proteinExistence type="predicted"/>